<dbReference type="EMBL" id="ML742039">
    <property type="protein sequence ID" value="KAE8153442.1"/>
    <property type="molecule type" value="Genomic_DNA"/>
</dbReference>
<dbReference type="AlphaFoldDB" id="A0A5N6U4F0"/>
<dbReference type="Gene3D" id="3.50.50.60">
    <property type="entry name" value="FAD/NAD(P)-binding domain"/>
    <property type="match status" value="1"/>
</dbReference>
<keyword evidence="3 7" id="KW-0285">Flavoprotein</keyword>
<keyword evidence="11" id="KW-1185">Reference proteome</keyword>
<reference evidence="10 11" key="1">
    <citation type="submission" date="2019-04" db="EMBL/GenBank/DDBJ databases">
        <title>Friends and foes A comparative genomics study of 23 Aspergillus species from section Flavi.</title>
        <authorList>
            <consortium name="DOE Joint Genome Institute"/>
            <person name="Kjaerbolling I."/>
            <person name="Vesth T."/>
            <person name="Frisvad J.C."/>
            <person name="Nybo J.L."/>
            <person name="Theobald S."/>
            <person name="Kildgaard S."/>
            <person name="Isbrandt T."/>
            <person name="Kuo A."/>
            <person name="Sato A."/>
            <person name="Lyhne E.K."/>
            <person name="Kogle M.E."/>
            <person name="Wiebenga A."/>
            <person name="Kun R.S."/>
            <person name="Lubbers R.J."/>
            <person name="Makela M.R."/>
            <person name="Barry K."/>
            <person name="Chovatia M."/>
            <person name="Clum A."/>
            <person name="Daum C."/>
            <person name="Haridas S."/>
            <person name="He G."/>
            <person name="LaButti K."/>
            <person name="Lipzen A."/>
            <person name="Mondo S."/>
            <person name="Riley R."/>
            <person name="Salamov A."/>
            <person name="Simmons B.A."/>
            <person name="Magnuson J.K."/>
            <person name="Henrissat B."/>
            <person name="Mortensen U.H."/>
            <person name="Larsen T.O."/>
            <person name="Devries R.P."/>
            <person name="Grigoriev I.V."/>
            <person name="Machida M."/>
            <person name="Baker S.E."/>
            <person name="Andersen M.R."/>
        </authorList>
    </citation>
    <scope>NUCLEOTIDE SEQUENCE [LARGE SCALE GENOMIC DNA]</scope>
    <source>
        <strain evidence="10 11">IBT 18842</strain>
    </source>
</reference>
<evidence type="ECO:0000256" key="7">
    <source>
        <dbReference type="RuleBase" id="RU003968"/>
    </source>
</evidence>
<evidence type="ECO:0000256" key="6">
    <source>
        <dbReference type="PIRSR" id="PIRSR000137-2"/>
    </source>
</evidence>
<evidence type="ECO:0000313" key="10">
    <source>
        <dbReference type="EMBL" id="KAE8153442.1"/>
    </source>
</evidence>
<protein>
    <submittedName>
        <fullName evidence="10">Alcohol oxidase</fullName>
    </submittedName>
</protein>
<dbReference type="PROSITE" id="PS00623">
    <property type="entry name" value="GMC_OXRED_1"/>
    <property type="match status" value="1"/>
</dbReference>
<evidence type="ECO:0000256" key="2">
    <source>
        <dbReference type="ARBA" id="ARBA00010790"/>
    </source>
</evidence>
<dbReference type="InterPro" id="IPR000172">
    <property type="entry name" value="GMC_OxRdtase_N"/>
</dbReference>
<gene>
    <name evidence="10" type="ORF">BDV25DRAFT_168897</name>
</gene>
<dbReference type="Pfam" id="PF00732">
    <property type="entry name" value="GMC_oxred_N"/>
    <property type="match status" value="1"/>
</dbReference>
<accession>A0A5N6U4F0</accession>
<feature type="domain" description="Glucose-methanol-choline oxidoreductase N-terminal" evidence="8">
    <location>
        <begin position="98"/>
        <end position="121"/>
    </location>
</feature>
<evidence type="ECO:0000256" key="1">
    <source>
        <dbReference type="ARBA" id="ARBA00001974"/>
    </source>
</evidence>
<dbReference type="Gene3D" id="3.30.560.10">
    <property type="entry name" value="Glucose Oxidase, domain 3"/>
    <property type="match status" value="1"/>
</dbReference>
<dbReference type="GO" id="GO:0016614">
    <property type="term" value="F:oxidoreductase activity, acting on CH-OH group of donors"/>
    <property type="evidence" value="ECO:0007669"/>
    <property type="project" value="InterPro"/>
</dbReference>
<proteinExistence type="inferred from homology"/>
<dbReference type="SUPFAM" id="SSF54373">
    <property type="entry name" value="FAD-linked reductases, C-terminal domain"/>
    <property type="match status" value="1"/>
</dbReference>
<comment type="similarity">
    <text evidence="2 7">Belongs to the GMC oxidoreductase family.</text>
</comment>
<dbReference type="InterPro" id="IPR036188">
    <property type="entry name" value="FAD/NAD-bd_sf"/>
</dbReference>
<dbReference type="PANTHER" id="PTHR11552">
    <property type="entry name" value="GLUCOSE-METHANOL-CHOLINE GMC OXIDOREDUCTASE"/>
    <property type="match status" value="1"/>
</dbReference>
<evidence type="ECO:0000256" key="4">
    <source>
        <dbReference type="ARBA" id="ARBA00022827"/>
    </source>
</evidence>
<dbReference type="Pfam" id="PF05199">
    <property type="entry name" value="GMC_oxred_C"/>
    <property type="match status" value="1"/>
</dbReference>
<dbReference type="GO" id="GO:0050660">
    <property type="term" value="F:flavin adenine dinucleotide binding"/>
    <property type="evidence" value="ECO:0007669"/>
    <property type="project" value="InterPro"/>
</dbReference>
<evidence type="ECO:0000313" key="11">
    <source>
        <dbReference type="Proteomes" id="UP000325780"/>
    </source>
</evidence>
<dbReference type="SUPFAM" id="SSF51905">
    <property type="entry name" value="FAD/NAD(P)-binding domain"/>
    <property type="match status" value="1"/>
</dbReference>
<sequence length="604" mass="66502">MSINTLYGPETLSQFLAINFDYIIVGGGTAGLLLAARLTENPNIQVGVIEAGRLKKDDLNVDDPARLARTLYNPEYDWLYRSTPQTGTNDKVHHVARGKLLGGSSGINYMAYCRPAAEDIDLWETLGNKGWSWKELMPYYLKSQSLETVNGMKAPRGQTLCRDVPQSHGHRGPILTSYPRRRALFEKRVIRAFDETSNIPRPKDPWSGRPLGLYDHLSTIRRDDGATRSYAASAFLYPNFRRENLKVLTEATVCKVLLDKQFKAEGVELFCAGTMHRIFASREAILSAGPVQSPRLLELSGIGNPKLLRRADIDCVLPLSDVGENLCEHPMTSITYALDETKSSRDNLHLCQEACDDDTSDGVSLMAFLPYSSLVSPKELEETVSKVTQSTQLLEQERDSVIARLRDPGSGALQFNGITAMVDIGVGHADQSKLIADTSGHENTYYSFHVTTTSTLSRGSTHVASSDPFAAPAIDLGLLRDPTDVDLLCAGLEFADKVFSSSHVSDQVVTRVIPSPDVDLGDREQGCRFVRDWTTSFNHLLGTCAMGRVVDERLRVKGISGLRVVDASVIPTQISGNIMATVYAVAEKAADLIKEDCDLSTEYY</sequence>
<name>A0A5N6U4F0_ASPAV</name>
<dbReference type="OrthoDB" id="269227at2759"/>
<feature type="binding site" evidence="6">
    <location>
        <position position="253"/>
    </location>
    <ligand>
        <name>FAD</name>
        <dbReference type="ChEBI" id="CHEBI:57692"/>
    </ligand>
</feature>
<dbReference type="PANTHER" id="PTHR11552:SF201">
    <property type="entry name" value="GLUCOSE-METHANOL-CHOLINE OXIDOREDUCTASE N-TERMINAL DOMAIN-CONTAINING PROTEIN"/>
    <property type="match status" value="1"/>
</dbReference>
<comment type="cofactor">
    <cofactor evidence="1 6">
        <name>FAD</name>
        <dbReference type="ChEBI" id="CHEBI:57692"/>
    </cofactor>
</comment>
<dbReference type="InterPro" id="IPR007867">
    <property type="entry name" value="GMC_OxRtase_C"/>
</dbReference>
<evidence type="ECO:0000256" key="5">
    <source>
        <dbReference type="ARBA" id="ARBA00023002"/>
    </source>
</evidence>
<feature type="domain" description="Glucose-methanol-choline oxidoreductase N-terminal" evidence="9">
    <location>
        <begin position="289"/>
        <end position="303"/>
    </location>
</feature>
<dbReference type="PROSITE" id="PS00624">
    <property type="entry name" value="GMC_OXRED_2"/>
    <property type="match status" value="1"/>
</dbReference>
<evidence type="ECO:0000259" key="8">
    <source>
        <dbReference type="PROSITE" id="PS00623"/>
    </source>
</evidence>
<evidence type="ECO:0000259" key="9">
    <source>
        <dbReference type="PROSITE" id="PS00624"/>
    </source>
</evidence>
<keyword evidence="4 6" id="KW-0274">FAD</keyword>
<dbReference type="PIRSF" id="PIRSF000137">
    <property type="entry name" value="Alcohol_oxidase"/>
    <property type="match status" value="1"/>
</dbReference>
<keyword evidence="5" id="KW-0560">Oxidoreductase</keyword>
<organism evidence="10 11">
    <name type="scientific">Aspergillus avenaceus</name>
    <dbReference type="NCBI Taxonomy" id="36643"/>
    <lineage>
        <taxon>Eukaryota</taxon>
        <taxon>Fungi</taxon>
        <taxon>Dikarya</taxon>
        <taxon>Ascomycota</taxon>
        <taxon>Pezizomycotina</taxon>
        <taxon>Eurotiomycetes</taxon>
        <taxon>Eurotiomycetidae</taxon>
        <taxon>Eurotiales</taxon>
        <taxon>Aspergillaceae</taxon>
        <taxon>Aspergillus</taxon>
        <taxon>Aspergillus subgen. Circumdati</taxon>
    </lineage>
</organism>
<dbReference type="Proteomes" id="UP000325780">
    <property type="component" value="Unassembled WGS sequence"/>
</dbReference>
<dbReference type="InterPro" id="IPR012132">
    <property type="entry name" value="GMC_OxRdtase"/>
</dbReference>
<evidence type="ECO:0000256" key="3">
    <source>
        <dbReference type="ARBA" id="ARBA00022630"/>
    </source>
</evidence>